<reference evidence="2 3" key="1">
    <citation type="submission" date="2019-07" db="EMBL/GenBank/DDBJ databases">
        <title>Pseudomonas mangiferae sp. nov., isolated from bark of mango tree in Thailand.</title>
        <authorList>
            <person name="Srisuk N."/>
            <person name="Anurat P."/>
        </authorList>
    </citation>
    <scope>NUCLEOTIDE SEQUENCE [LARGE SCALE GENOMIC DNA]</scope>
    <source>
        <strain evidence="2 3">DMKU_BBB3-04</strain>
    </source>
</reference>
<evidence type="ECO:0000256" key="1">
    <source>
        <dbReference type="SAM" id="SignalP"/>
    </source>
</evidence>
<proteinExistence type="predicted"/>
<organism evidence="2 3">
    <name type="scientific">Pseudomonas mangiferae</name>
    <dbReference type="NCBI Taxonomy" id="2593654"/>
    <lineage>
        <taxon>Bacteria</taxon>
        <taxon>Pseudomonadati</taxon>
        <taxon>Pseudomonadota</taxon>
        <taxon>Gammaproteobacteria</taxon>
        <taxon>Pseudomonadales</taxon>
        <taxon>Pseudomonadaceae</taxon>
        <taxon>Pseudomonas</taxon>
    </lineage>
</organism>
<protein>
    <submittedName>
        <fullName evidence="2">DUF2845 domain-containing protein</fullName>
    </submittedName>
</protein>
<sequence>MNRLSRPALLLIGLGIAGLAQADSFRCGGKLVNSGDRLYDVQRKCGAPADRSITGYTLDAYGRQEAPVEEWVYPGGGGAYSVLTFVAGRLDKVELRRP</sequence>
<accession>A0A553H2Q3</accession>
<name>A0A553H2Q3_9PSED</name>
<feature type="chain" id="PRO_5022129487" evidence="1">
    <location>
        <begin position="23"/>
        <end position="98"/>
    </location>
</feature>
<evidence type="ECO:0000313" key="2">
    <source>
        <dbReference type="EMBL" id="TRX76006.1"/>
    </source>
</evidence>
<feature type="signal peptide" evidence="1">
    <location>
        <begin position="1"/>
        <end position="22"/>
    </location>
</feature>
<keyword evidence="1" id="KW-0732">Signal</keyword>
<dbReference type="Proteomes" id="UP000315235">
    <property type="component" value="Unassembled WGS sequence"/>
</dbReference>
<dbReference type="OrthoDB" id="8906462at2"/>
<dbReference type="EMBL" id="VJOY01000003">
    <property type="protein sequence ID" value="TRX76006.1"/>
    <property type="molecule type" value="Genomic_DNA"/>
</dbReference>
<dbReference type="RefSeq" id="WP_143487398.1">
    <property type="nucleotide sequence ID" value="NZ_VJOY01000003.1"/>
</dbReference>
<keyword evidence="3" id="KW-1185">Reference proteome</keyword>
<comment type="caution">
    <text evidence="2">The sequence shown here is derived from an EMBL/GenBank/DDBJ whole genome shotgun (WGS) entry which is preliminary data.</text>
</comment>
<dbReference type="Pfam" id="PF11006">
    <property type="entry name" value="DUF2845"/>
    <property type="match status" value="1"/>
</dbReference>
<dbReference type="InterPro" id="IPR021268">
    <property type="entry name" value="DUF2845"/>
</dbReference>
<evidence type="ECO:0000313" key="3">
    <source>
        <dbReference type="Proteomes" id="UP000315235"/>
    </source>
</evidence>
<gene>
    <name evidence="2" type="ORF">FM069_06125</name>
</gene>
<dbReference type="AlphaFoldDB" id="A0A553H2Q3"/>